<evidence type="ECO:0000313" key="2">
    <source>
        <dbReference type="Proteomes" id="UP000180194"/>
    </source>
</evidence>
<name>A0ABX3CKF1_9BACI</name>
<dbReference type="Proteomes" id="UP000180194">
    <property type="component" value="Unassembled WGS sequence"/>
</dbReference>
<sequence>MDKTFFVVIEGNDPVVITVKDDVNRPNNLDCDSALEKWVTDKYDFKPYDYWEIDTCEKHNI</sequence>
<evidence type="ECO:0000313" key="1">
    <source>
        <dbReference type="EMBL" id="OHX41685.1"/>
    </source>
</evidence>
<keyword evidence="2" id="KW-1185">Reference proteome</keyword>
<proteinExistence type="predicted"/>
<accession>A0ABX3CKF1</accession>
<comment type="caution">
    <text evidence="1">The sequence shown here is derived from an EMBL/GenBank/DDBJ whole genome shotgun (WGS) entry which is preliminary data.</text>
</comment>
<organism evidence="1 2">
    <name type="scientific">Cytobacillus oceanisediminis</name>
    <dbReference type="NCBI Taxonomy" id="665099"/>
    <lineage>
        <taxon>Bacteria</taxon>
        <taxon>Bacillati</taxon>
        <taxon>Bacillota</taxon>
        <taxon>Bacilli</taxon>
        <taxon>Bacillales</taxon>
        <taxon>Bacillaceae</taxon>
        <taxon>Cytobacillus</taxon>
    </lineage>
</organism>
<protein>
    <submittedName>
        <fullName evidence="1">Uncharacterized protein</fullName>
    </submittedName>
</protein>
<dbReference type="EMBL" id="MBRJ01000055">
    <property type="protein sequence ID" value="OHX41685.1"/>
    <property type="molecule type" value="Genomic_DNA"/>
</dbReference>
<reference evidence="1 2" key="1">
    <citation type="submission" date="2016-07" db="EMBL/GenBank/DDBJ databases">
        <title>Bacillus oceanisediminis whole genome.</title>
        <authorList>
            <person name="Pal Y."/>
            <person name="Verma A."/>
            <person name="Mual P."/>
            <person name="Srinivasan K."/>
        </authorList>
    </citation>
    <scope>NUCLEOTIDE SEQUENCE [LARGE SCALE GENOMIC DNA]</scope>
    <source>
        <strain evidence="1 2">Bhandara28</strain>
    </source>
</reference>
<gene>
    <name evidence="1" type="ORF">BBV17_28000</name>
</gene>
<dbReference type="RefSeq" id="WP_071159605.1">
    <property type="nucleotide sequence ID" value="NZ_MBRJ01000055.1"/>
</dbReference>